<dbReference type="Pfam" id="PF13306">
    <property type="entry name" value="LRR_5"/>
    <property type="match status" value="1"/>
</dbReference>
<dbReference type="InterPro" id="IPR026906">
    <property type="entry name" value="LRR_5"/>
</dbReference>
<accession>A0A9D1H6Z4</accession>
<comment type="caution">
    <text evidence="1">The sequence shown here is derived from an EMBL/GenBank/DDBJ whole genome shotgun (WGS) entry which is preliminary data.</text>
</comment>
<gene>
    <name evidence="1" type="ORF">IAC43_06635</name>
</gene>
<dbReference type="InterPro" id="IPR032675">
    <property type="entry name" value="LRR_dom_sf"/>
</dbReference>
<dbReference type="Proteomes" id="UP000824160">
    <property type="component" value="Unassembled WGS sequence"/>
</dbReference>
<reference evidence="1" key="1">
    <citation type="submission" date="2020-10" db="EMBL/GenBank/DDBJ databases">
        <authorList>
            <person name="Gilroy R."/>
        </authorList>
    </citation>
    <scope>NUCLEOTIDE SEQUENCE</scope>
    <source>
        <strain evidence="1">ChiBcec7-5410</strain>
    </source>
</reference>
<dbReference type="AlphaFoldDB" id="A0A9D1H6Z4"/>
<evidence type="ECO:0000313" key="2">
    <source>
        <dbReference type="Proteomes" id="UP000824160"/>
    </source>
</evidence>
<organism evidence="1 2">
    <name type="scientific">Candidatus Faecivivens stercoripullorum</name>
    <dbReference type="NCBI Taxonomy" id="2840805"/>
    <lineage>
        <taxon>Bacteria</taxon>
        <taxon>Bacillati</taxon>
        <taxon>Bacillota</taxon>
        <taxon>Clostridia</taxon>
        <taxon>Eubacteriales</taxon>
        <taxon>Oscillospiraceae</taxon>
        <taxon>Oscillospiraceae incertae sedis</taxon>
        <taxon>Candidatus Faecivivens</taxon>
    </lineage>
</organism>
<dbReference type="EMBL" id="DVLW01000180">
    <property type="protein sequence ID" value="HIT94845.1"/>
    <property type="molecule type" value="Genomic_DNA"/>
</dbReference>
<name>A0A9D1H6Z4_9FIRM</name>
<evidence type="ECO:0000313" key="1">
    <source>
        <dbReference type="EMBL" id="HIT94845.1"/>
    </source>
</evidence>
<proteinExistence type="predicted"/>
<protein>
    <submittedName>
        <fullName evidence="1">Leucine-rich repeat protein</fullName>
    </submittedName>
</protein>
<dbReference type="Gene3D" id="3.80.10.10">
    <property type="entry name" value="Ribonuclease Inhibitor"/>
    <property type="match status" value="1"/>
</dbReference>
<reference evidence="1" key="2">
    <citation type="journal article" date="2021" name="PeerJ">
        <title>Extensive microbial diversity within the chicken gut microbiome revealed by metagenomics and culture.</title>
        <authorList>
            <person name="Gilroy R."/>
            <person name="Ravi A."/>
            <person name="Getino M."/>
            <person name="Pursley I."/>
            <person name="Horton D.L."/>
            <person name="Alikhan N.F."/>
            <person name="Baker D."/>
            <person name="Gharbi K."/>
            <person name="Hall N."/>
            <person name="Watson M."/>
            <person name="Adriaenssens E.M."/>
            <person name="Foster-Nyarko E."/>
            <person name="Jarju S."/>
            <person name="Secka A."/>
            <person name="Antonio M."/>
            <person name="Oren A."/>
            <person name="Chaudhuri R.R."/>
            <person name="La Ragione R."/>
            <person name="Hildebrand F."/>
            <person name="Pallen M.J."/>
        </authorList>
    </citation>
    <scope>NUCLEOTIDE SEQUENCE</scope>
    <source>
        <strain evidence="1">ChiBcec7-5410</strain>
    </source>
</reference>
<sequence>MELSFVWEEKEDGVSLLGVYGDTPSPVIPERIGDRPVIEIGRYCFAPGGREPENAHKTGNFDSGRRIDGNFVQSVHLPDSVKILDNAAFYNCRELHSLSVGTAIDAVGSDLFTNCWELEKLVIRGKVDEGSGLKKLLAVISSDLTVYFGQDGELTRLFYPEYFESMDENTPAHIFTYSISGQGYRYRQCFTASGGVSLADYDRVFPVALPGETTGTLCKIASCRIAFPDGLSDDAKKQYLDYLNGHSPELAGLLVKMRDVGMLERLTENGAASRELLALISHQAAAEGWNEGAAAAGQLTHRYFGKKKKEYTF</sequence>